<sequence>MSLIWCTLVPSCAALQHCSPLRNALTPLTSHSLAVPGGIKLRSRPVTLPDINDHETWYCLHEELSLEKDLIDKFATDVAENGKKDIDAFRLGLMLEIVIQHEPASLHRSGADREPSWRHRFFSKDDVNPPRTTGVCRLAQTSLAGGIWFWNCQLGNGQGLLRVRRNVSSEVPSLVLFRVQILRFIYRIGNDIKQHQHNRAWLLCTLPYYQPRALLRENQVWPLAAAEHHSS</sequence>
<keyword evidence="2" id="KW-1185">Reference proteome</keyword>
<proteinExistence type="predicted"/>
<gene>
    <name evidence="1" type="ORF">CONLIGDRAFT_670161</name>
</gene>
<reference evidence="1 2" key="1">
    <citation type="submission" date="2016-10" db="EMBL/GenBank/DDBJ databases">
        <title>Draft genome sequence of Coniochaeta ligniaria NRRL30616, a lignocellulolytic fungus for bioabatement of inhibitors in plant biomass hydrolysates.</title>
        <authorList>
            <consortium name="DOE Joint Genome Institute"/>
            <person name="Jimenez D.J."/>
            <person name="Hector R.E."/>
            <person name="Riley R."/>
            <person name="Sun H."/>
            <person name="Grigoriev I.V."/>
            <person name="Van Elsas J.D."/>
            <person name="Nichols N.N."/>
        </authorList>
    </citation>
    <scope>NUCLEOTIDE SEQUENCE [LARGE SCALE GENOMIC DNA]</scope>
    <source>
        <strain evidence="1 2">NRRL 30616</strain>
    </source>
</reference>
<dbReference type="Proteomes" id="UP000182658">
    <property type="component" value="Unassembled WGS sequence"/>
</dbReference>
<dbReference type="InParanoid" id="A0A1J7JKW1"/>
<protein>
    <submittedName>
        <fullName evidence="1">Uncharacterized protein</fullName>
    </submittedName>
</protein>
<evidence type="ECO:0000313" key="1">
    <source>
        <dbReference type="EMBL" id="OIW28306.1"/>
    </source>
</evidence>
<dbReference type="EMBL" id="KV875098">
    <property type="protein sequence ID" value="OIW28306.1"/>
    <property type="molecule type" value="Genomic_DNA"/>
</dbReference>
<accession>A0A1J7JKW1</accession>
<name>A0A1J7JKW1_9PEZI</name>
<dbReference type="AlphaFoldDB" id="A0A1J7JKW1"/>
<organism evidence="1 2">
    <name type="scientific">Coniochaeta ligniaria NRRL 30616</name>
    <dbReference type="NCBI Taxonomy" id="1408157"/>
    <lineage>
        <taxon>Eukaryota</taxon>
        <taxon>Fungi</taxon>
        <taxon>Dikarya</taxon>
        <taxon>Ascomycota</taxon>
        <taxon>Pezizomycotina</taxon>
        <taxon>Sordariomycetes</taxon>
        <taxon>Sordariomycetidae</taxon>
        <taxon>Coniochaetales</taxon>
        <taxon>Coniochaetaceae</taxon>
        <taxon>Coniochaeta</taxon>
    </lineage>
</organism>
<evidence type="ECO:0000313" key="2">
    <source>
        <dbReference type="Proteomes" id="UP000182658"/>
    </source>
</evidence>